<keyword evidence="1" id="KW-1133">Transmembrane helix</keyword>
<sequence length="88" mass="10061">MNKTKLIRNVQTLASYLFFGLGLWFFLYFLLFGRYLPSGGMGYESRVWQVLWELRGLVIVPAPFVLIGMMLRRKANRSTGLIAPSTGN</sequence>
<dbReference type="EMBL" id="VYXP01000013">
    <property type="protein sequence ID" value="KAA9129679.1"/>
    <property type="molecule type" value="Genomic_DNA"/>
</dbReference>
<dbReference type="RefSeq" id="WP_150865601.1">
    <property type="nucleotide sequence ID" value="NZ_VYXP01000013.1"/>
</dbReference>
<keyword evidence="1" id="KW-0812">Transmembrane</keyword>
<accession>A0A5N0T8Q1</accession>
<comment type="caution">
    <text evidence="2">The sequence shown here is derived from an EMBL/GenBank/DDBJ whole genome shotgun (WGS) entry which is preliminary data.</text>
</comment>
<evidence type="ECO:0000313" key="3">
    <source>
        <dbReference type="Proteomes" id="UP000325372"/>
    </source>
</evidence>
<reference evidence="2 3" key="1">
    <citation type="submission" date="2019-09" db="EMBL/GenBank/DDBJ databases">
        <title>Wenzhouxiangella sp. Genome sequencing and assembly.</title>
        <authorList>
            <person name="Zhang R."/>
        </authorList>
    </citation>
    <scope>NUCLEOTIDE SEQUENCE [LARGE SCALE GENOMIC DNA]</scope>
    <source>
        <strain evidence="2 3">W260</strain>
    </source>
</reference>
<evidence type="ECO:0000313" key="2">
    <source>
        <dbReference type="EMBL" id="KAA9129679.1"/>
    </source>
</evidence>
<evidence type="ECO:0000256" key="1">
    <source>
        <dbReference type="SAM" id="Phobius"/>
    </source>
</evidence>
<keyword evidence="1" id="KW-0472">Membrane</keyword>
<name>A0A5N0T8Q1_9GAMM</name>
<dbReference type="AlphaFoldDB" id="A0A5N0T8Q1"/>
<gene>
    <name evidence="2" type="ORF">F3N42_15050</name>
</gene>
<keyword evidence="3" id="KW-1185">Reference proteome</keyword>
<feature type="transmembrane region" description="Helical" evidence="1">
    <location>
        <begin position="52"/>
        <end position="71"/>
    </location>
</feature>
<feature type="transmembrane region" description="Helical" evidence="1">
    <location>
        <begin position="12"/>
        <end position="32"/>
    </location>
</feature>
<organism evidence="2 3">
    <name type="scientific">Marinihelvus fidelis</name>
    <dbReference type="NCBI Taxonomy" id="2613842"/>
    <lineage>
        <taxon>Bacteria</taxon>
        <taxon>Pseudomonadati</taxon>
        <taxon>Pseudomonadota</taxon>
        <taxon>Gammaproteobacteria</taxon>
        <taxon>Chromatiales</taxon>
        <taxon>Wenzhouxiangellaceae</taxon>
        <taxon>Marinihelvus</taxon>
    </lineage>
</organism>
<protein>
    <submittedName>
        <fullName evidence="2">Uncharacterized protein</fullName>
    </submittedName>
</protein>
<proteinExistence type="predicted"/>
<dbReference type="Proteomes" id="UP000325372">
    <property type="component" value="Unassembled WGS sequence"/>
</dbReference>